<dbReference type="eggNOG" id="KOG1525">
    <property type="taxonomic scope" value="Eukaryota"/>
</dbReference>
<dbReference type="GO" id="GO:0000785">
    <property type="term" value="C:chromatin"/>
    <property type="evidence" value="ECO:0000318"/>
    <property type="project" value="GO_Central"/>
</dbReference>
<dbReference type="AlphaFoldDB" id="A0A061GTI6"/>
<organism evidence="7 8">
    <name type="scientific">Theobroma cacao</name>
    <name type="common">Cacao</name>
    <name type="synonym">Cocoa</name>
    <dbReference type="NCBI Taxonomy" id="3641"/>
    <lineage>
        <taxon>Eukaryota</taxon>
        <taxon>Viridiplantae</taxon>
        <taxon>Streptophyta</taxon>
        <taxon>Embryophyta</taxon>
        <taxon>Tracheophyta</taxon>
        <taxon>Spermatophyta</taxon>
        <taxon>Magnoliopsida</taxon>
        <taxon>eudicotyledons</taxon>
        <taxon>Gunneridae</taxon>
        <taxon>Pentapetalae</taxon>
        <taxon>rosids</taxon>
        <taxon>malvids</taxon>
        <taxon>Malvales</taxon>
        <taxon>Malvaceae</taxon>
        <taxon>Byttnerioideae</taxon>
        <taxon>Theobroma</taxon>
    </lineage>
</organism>
<dbReference type="EMBL" id="CM001887">
    <property type="protein sequence ID" value="EOY32688.1"/>
    <property type="molecule type" value="Genomic_DNA"/>
</dbReference>
<dbReference type="GO" id="GO:0140670">
    <property type="term" value="F:cohesin unloader activity"/>
    <property type="evidence" value="ECO:0000318"/>
    <property type="project" value="GO_Central"/>
</dbReference>
<keyword evidence="4" id="KW-0539">Nucleus</keyword>
<sequence length="341" mass="38492">MMRKVVKGRSKGGKYRGTESLTENCTDNFKGKESTKQMTMKGNSKAECSRQEESQTGERVPIGNGQTEVDNTVQKEDNKNIDTPMMQKRGADGETVCAYFSSSQKIGKRVKVYWSGSRRWFTGRIVAFDNKNCLHRILYEDGDKEVLDLRKERFELKEYVMKENSRNVNGAAVTNVNIFSETAKRATKEFEAEVTVVKSHSDFWSMGSDNCDIKERGKAVKDDFLKIIIAELAKRLKSSRKKLMQKALRMRTSKSSSRKDSNCGMKSRENEALAKEANEIEGVSNAAQTTQFNFMAKNRTALEACKISGDAANEVEKSDETVTDEEDSITSLFLKSSQCER</sequence>
<dbReference type="InterPro" id="IPR039776">
    <property type="entry name" value="Pds5"/>
</dbReference>
<reference evidence="7 8" key="1">
    <citation type="journal article" date="2013" name="Genome Biol.">
        <title>The genome sequence of the most widely cultivated cacao type and its use to identify candidate genes regulating pod color.</title>
        <authorList>
            <person name="Motamayor J.C."/>
            <person name="Mockaitis K."/>
            <person name="Schmutz J."/>
            <person name="Haiminen N."/>
            <person name="Iii D.L."/>
            <person name="Cornejo O."/>
            <person name="Findley S.D."/>
            <person name="Zheng P."/>
            <person name="Utro F."/>
            <person name="Royaert S."/>
            <person name="Saski C."/>
            <person name="Jenkins J."/>
            <person name="Podicheti R."/>
            <person name="Zhao M."/>
            <person name="Scheffler B.E."/>
            <person name="Stack J.C."/>
            <person name="Feltus F.A."/>
            <person name="Mustiga G.M."/>
            <person name="Amores F."/>
            <person name="Phillips W."/>
            <person name="Marelli J.P."/>
            <person name="May G.D."/>
            <person name="Shapiro H."/>
            <person name="Ma J."/>
            <person name="Bustamante C.D."/>
            <person name="Schnell R.J."/>
            <person name="Main D."/>
            <person name="Gilbert D."/>
            <person name="Parida L."/>
            <person name="Kuhn D.N."/>
        </authorList>
    </citation>
    <scope>NUCLEOTIDE SEQUENCE [LARGE SCALE GENOMIC DNA]</scope>
    <source>
        <strain evidence="8">cv. Matina 1-6</strain>
    </source>
</reference>
<evidence type="ECO:0000313" key="8">
    <source>
        <dbReference type="Proteomes" id="UP000026915"/>
    </source>
</evidence>
<evidence type="ECO:0000256" key="1">
    <source>
        <dbReference type="ARBA" id="ARBA00004123"/>
    </source>
</evidence>
<dbReference type="GO" id="GO:0005634">
    <property type="term" value="C:nucleus"/>
    <property type="evidence" value="ECO:0000318"/>
    <property type="project" value="GO_Central"/>
</dbReference>
<evidence type="ECO:0000313" key="7">
    <source>
        <dbReference type="EMBL" id="EOY32688.1"/>
    </source>
</evidence>
<dbReference type="SUPFAM" id="SSF63748">
    <property type="entry name" value="Tudor/PWWP/MBT"/>
    <property type="match status" value="1"/>
</dbReference>
<protein>
    <recommendedName>
        <fullName evidence="6">Tudor domain-containing protein</fullName>
    </recommendedName>
</protein>
<evidence type="ECO:0000256" key="3">
    <source>
        <dbReference type="ARBA" id="ARBA00023204"/>
    </source>
</evidence>
<comment type="subcellular location">
    <subcellularLocation>
        <location evidence="1">Nucleus</location>
    </subcellularLocation>
</comment>
<dbReference type="HOGENOM" id="CLU_814838_0_0_1"/>
<feature type="compositionally biased region" description="Basic and acidic residues" evidence="5">
    <location>
        <begin position="257"/>
        <end position="266"/>
    </location>
</feature>
<proteinExistence type="predicted"/>
<keyword evidence="3" id="KW-0234">DNA repair</keyword>
<accession>A0A061GTI6</accession>
<dbReference type="GO" id="GO:0007064">
    <property type="term" value="P:mitotic sister chromatid cohesion"/>
    <property type="evidence" value="ECO:0000318"/>
    <property type="project" value="GO_Central"/>
</dbReference>
<dbReference type="STRING" id="3641.A0A061GTI6"/>
<evidence type="ECO:0000256" key="5">
    <source>
        <dbReference type="SAM" id="MobiDB-lite"/>
    </source>
</evidence>
<dbReference type="GO" id="GO:0006281">
    <property type="term" value="P:DNA repair"/>
    <property type="evidence" value="ECO:0007669"/>
    <property type="project" value="UniProtKB-KW"/>
</dbReference>
<dbReference type="PANTHER" id="PTHR12663:SF24">
    <property type="entry name" value="TUDOR DOMAIN-CONTAINING PROTEIN"/>
    <property type="match status" value="1"/>
</dbReference>
<dbReference type="PANTHER" id="PTHR12663">
    <property type="entry name" value="ANDROGEN INDUCED INHIBITOR OF PROLIFERATION AS3 / PDS5-RELATED"/>
    <property type="match status" value="1"/>
</dbReference>
<keyword evidence="2" id="KW-0227">DNA damage</keyword>
<feature type="region of interest" description="Disordered" evidence="5">
    <location>
        <begin position="247"/>
        <end position="266"/>
    </location>
</feature>
<feature type="domain" description="Tudor" evidence="6">
    <location>
        <begin position="102"/>
        <end position="160"/>
    </location>
</feature>
<dbReference type="SMART" id="SM00333">
    <property type="entry name" value="TUDOR"/>
    <property type="match status" value="1"/>
</dbReference>
<name>A0A061GTI6_THECC</name>
<dbReference type="Proteomes" id="UP000026915">
    <property type="component" value="Chromosome 9"/>
</dbReference>
<dbReference type="Pfam" id="PF21743">
    <property type="entry name" value="PTM_DIR17_Tudor"/>
    <property type="match status" value="1"/>
</dbReference>
<evidence type="ECO:0000259" key="6">
    <source>
        <dbReference type="SMART" id="SM00333"/>
    </source>
</evidence>
<feature type="compositionally biased region" description="Basic residues" evidence="5">
    <location>
        <begin position="1"/>
        <end position="14"/>
    </location>
</feature>
<keyword evidence="8" id="KW-1185">Reference proteome</keyword>
<gene>
    <name evidence="7" type="ORF">TCM_040719</name>
</gene>
<feature type="region of interest" description="Disordered" evidence="5">
    <location>
        <begin position="1"/>
        <end position="87"/>
    </location>
</feature>
<dbReference type="InParanoid" id="A0A061GTI6"/>
<dbReference type="Gramene" id="EOY32688">
    <property type="protein sequence ID" value="EOY32688"/>
    <property type="gene ID" value="TCM_040719"/>
</dbReference>
<evidence type="ECO:0000256" key="2">
    <source>
        <dbReference type="ARBA" id="ARBA00022763"/>
    </source>
</evidence>
<dbReference type="Gene3D" id="2.30.30.140">
    <property type="match status" value="1"/>
</dbReference>
<evidence type="ECO:0000256" key="4">
    <source>
        <dbReference type="ARBA" id="ARBA00023242"/>
    </source>
</evidence>
<dbReference type="InterPro" id="IPR047365">
    <property type="entry name" value="Tudor_AtPTM-like"/>
</dbReference>
<dbReference type="FunCoup" id="A0A061GTI6">
    <property type="interactions" value="29"/>
</dbReference>
<dbReference type="InterPro" id="IPR002999">
    <property type="entry name" value="Tudor"/>
</dbReference>
<dbReference type="CDD" id="cd20404">
    <property type="entry name" value="Tudor_Agenet_AtEML-like"/>
    <property type="match status" value="1"/>
</dbReference>